<keyword evidence="4" id="KW-0735">Signal-anchor</keyword>
<organism evidence="9 10">
    <name type="scientific">Stephania cephalantha</name>
    <dbReference type="NCBI Taxonomy" id="152367"/>
    <lineage>
        <taxon>Eukaryota</taxon>
        <taxon>Viridiplantae</taxon>
        <taxon>Streptophyta</taxon>
        <taxon>Embryophyta</taxon>
        <taxon>Tracheophyta</taxon>
        <taxon>Spermatophyta</taxon>
        <taxon>Magnoliopsida</taxon>
        <taxon>Ranunculales</taxon>
        <taxon>Menispermaceae</taxon>
        <taxon>Menispermoideae</taxon>
        <taxon>Cissampelideae</taxon>
        <taxon>Stephania</taxon>
    </lineage>
</organism>
<dbReference type="Pfam" id="PF03016">
    <property type="entry name" value="Exostosin_GT47"/>
    <property type="match status" value="1"/>
</dbReference>
<feature type="domain" description="Exostosin GT47" evidence="8">
    <location>
        <begin position="188"/>
        <end position="520"/>
    </location>
</feature>
<keyword evidence="10" id="KW-1185">Reference proteome</keyword>
<dbReference type="PANTHER" id="PTHR11062:SF117">
    <property type="entry name" value="XYLOGLUCAN-SPECIFIC GALACTURONOSYLTRANSFERASE 1"/>
    <property type="match status" value="1"/>
</dbReference>
<name>A0AAP0EQ35_9MAGN</name>
<feature type="transmembrane region" description="Helical" evidence="7">
    <location>
        <begin position="21"/>
        <end position="45"/>
    </location>
</feature>
<evidence type="ECO:0000259" key="8">
    <source>
        <dbReference type="Pfam" id="PF03016"/>
    </source>
</evidence>
<proteinExistence type="inferred from homology"/>
<evidence type="ECO:0000256" key="3">
    <source>
        <dbReference type="ARBA" id="ARBA00022676"/>
    </source>
</evidence>
<evidence type="ECO:0000256" key="1">
    <source>
        <dbReference type="ARBA" id="ARBA00004323"/>
    </source>
</evidence>
<dbReference type="GO" id="GO:0016757">
    <property type="term" value="F:glycosyltransferase activity"/>
    <property type="evidence" value="ECO:0007669"/>
    <property type="project" value="UniProtKB-KW"/>
</dbReference>
<keyword evidence="7" id="KW-1133">Transmembrane helix</keyword>
<evidence type="ECO:0000313" key="9">
    <source>
        <dbReference type="EMBL" id="KAK9094802.1"/>
    </source>
</evidence>
<comment type="subcellular location">
    <subcellularLocation>
        <location evidence="1">Golgi apparatus membrane</location>
        <topology evidence="1">Single-pass type II membrane protein</topology>
    </subcellularLocation>
</comment>
<dbReference type="GO" id="GO:0000139">
    <property type="term" value="C:Golgi membrane"/>
    <property type="evidence" value="ECO:0007669"/>
    <property type="project" value="UniProtKB-SubCell"/>
</dbReference>
<dbReference type="EMBL" id="JBBNAG010000011">
    <property type="protein sequence ID" value="KAK9094802.1"/>
    <property type="molecule type" value="Genomic_DNA"/>
</dbReference>
<reference evidence="9 10" key="1">
    <citation type="submission" date="2024-01" db="EMBL/GenBank/DDBJ databases">
        <title>Genome assemblies of Stephania.</title>
        <authorList>
            <person name="Yang L."/>
        </authorList>
    </citation>
    <scope>NUCLEOTIDE SEQUENCE [LARGE SCALE GENOMIC DNA]</scope>
    <source>
        <strain evidence="9">JXDWG</strain>
        <tissue evidence="9">Leaf</tissue>
    </source>
</reference>
<gene>
    <name evidence="9" type="ORF">Scep_026271</name>
</gene>
<dbReference type="PANTHER" id="PTHR11062">
    <property type="entry name" value="EXOSTOSIN HEPARAN SULFATE GLYCOSYLTRANSFERASE -RELATED"/>
    <property type="match status" value="1"/>
</dbReference>
<feature type="compositionally biased region" description="Low complexity" evidence="6">
    <location>
        <begin position="127"/>
        <end position="137"/>
    </location>
</feature>
<evidence type="ECO:0000256" key="2">
    <source>
        <dbReference type="ARBA" id="ARBA00010271"/>
    </source>
</evidence>
<evidence type="ECO:0000256" key="7">
    <source>
        <dbReference type="SAM" id="Phobius"/>
    </source>
</evidence>
<dbReference type="InterPro" id="IPR040911">
    <property type="entry name" value="Exostosin_GT47"/>
</dbReference>
<accession>A0AAP0EQ35</accession>
<keyword evidence="7" id="KW-0472">Membrane</keyword>
<sequence length="585" mass="67267">MVKYRELKKSSTKVAKEDHQSSNAGVLCLYRIPVAILFLLLIFIWSSSTTIMSGSIVHVCISNRKFNNLYCLSAGTQPNFEVPIDPFAINTKNNVVNSSSNSSSISSSSNINNFEYSNSTADHEVPTISNNSTSTSTDKMMISSNNNNNNNNNDVSEESVFEEIKMVKEQLDLHRSWRMADSNVNTNCKGGGVFVYDLPSKFNTELLEFCSDMVPWMDFCQYLKNNGLGAQIPELGNNWYQTHQYSLEPIFHSRVLKHPCRVHNASEAKLFYVPYYGGLEVLRWHFKNVSVEMKDVLALDLMNWLDRQPTWARNAGKDHVFVLGKISFDFRRRPNITWGTRLLELDQMQNPLKLLIERQPWHVNDVGVPHPTFFHPHTDNDIIEWQLKVMRSKRRNYISFAGAARPGDLNNIRSLLIEQCTAPRTNETDHQKRYCHFIDCKLGGCSDGKTVVDLFMKSEFCLQPPGDSATRKSVFDSLVAGCIPVLFSPFTAYYQYPWHLPEDHSLYSMFIDQEEVKRKKIDVVERLMKVSVRERELMRRYIVYELMPGLVYGDLSSEIERFQDAFSISINNMLHRVNTMQLSSS</sequence>
<keyword evidence="7" id="KW-0812">Transmembrane</keyword>
<comment type="caution">
    <text evidence="9">The sequence shown here is derived from an EMBL/GenBank/DDBJ whole genome shotgun (WGS) entry which is preliminary data.</text>
</comment>
<keyword evidence="5" id="KW-0333">Golgi apparatus</keyword>
<keyword evidence="3" id="KW-0328">Glycosyltransferase</keyword>
<dbReference type="AlphaFoldDB" id="A0AAP0EQ35"/>
<evidence type="ECO:0000256" key="5">
    <source>
        <dbReference type="ARBA" id="ARBA00023034"/>
    </source>
</evidence>
<feature type="region of interest" description="Disordered" evidence="6">
    <location>
        <begin position="121"/>
        <end position="154"/>
    </location>
</feature>
<protein>
    <recommendedName>
        <fullName evidence="8">Exostosin GT47 domain-containing protein</fullName>
    </recommendedName>
</protein>
<dbReference type="InterPro" id="IPR004263">
    <property type="entry name" value="Exostosin"/>
</dbReference>
<evidence type="ECO:0000256" key="4">
    <source>
        <dbReference type="ARBA" id="ARBA00022968"/>
    </source>
</evidence>
<evidence type="ECO:0000256" key="6">
    <source>
        <dbReference type="SAM" id="MobiDB-lite"/>
    </source>
</evidence>
<dbReference type="Proteomes" id="UP001419268">
    <property type="component" value="Unassembled WGS sequence"/>
</dbReference>
<evidence type="ECO:0000313" key="10">
    <source>
        <dbReference type="Proteomes" id="UP001419268"/>
    </source>
</evidence>
<keyword evidence="3" id="KW-0808">Transferase</keyword>
<comment type="similarity">
    <text evidence="2">Belongs to the glycosyltransferase 47 family.</text>
</comment>